<comment type="caution">
    <text evidence="3">The sequence shown here is derived from an EMBL/GenBank/DDBJ whole genome shotgun (WGS) entry which is preliminary data.</text>
</comment>
<keyword evidence="1" id="KW-0812">Transmembrane</keyword>
<evidence type="ECO:0000256" key="1">
    <source>
        <dbReference type="SAM" id="Phobius"/>
    </source>
</evidence>
<name>A0A4V2ZSC1_9MICC</name>
<dbReference type="Pfam" id="PF03779">
    <property type="entry name" value="SPW"/>
    <property type="match status" value="1"/>
</dbReference>
<feature type="transmembrane region" description="Helical" evidence="1">
    <location>
        <begin position="88"/>
        <end position="107"/>
    </location>
</feature>
<evidence type="ECO:0000313" key="4">
    <source>
        <dbReference type="Proteomes" id="UP000295511"/>
    </source>
</evidence>
<gene>
    <name evidence="3" type="ORF">E1809_17765</name>
</gene>
<dbReference type="OrthoDB" id="32521at2"/>
<dbReference type="InterPro" id="IPR005530">
    <property type="entry name" value="SPW"/>
</dbReference>
<accession>A0A4V2ZSC1</accession>
<evidence type="ECO:0000313" key="3">
    <source>
        <dbReference type="EMBL" id="TDF92694.1"/>
    </source>
</evidence>
<organism evidence="3 4">
    <name type="scientific">Arthrobacter terricola</name>
    <dbReference type="NCBI Taxonomy" id="2547396"/>
    <lineage>
        <taxon>Bacteria</taxon>
        <taxon>Bacillati</taxon>
        <taxon>Actinomycetota</taxon>
        <taxon>Actinomycetes</taxon>
        <taxon>Micrococcales</taxon>
        <taxon>Micrococcaceae</taxon>
        <taxon>Arthrobacter</taxon>
    </lineage>
</organism>
<feature type="transmembrane region" description="Helical" evidence="1">
    <location>
        <begin position="12"/>
        <end position="29"/>
    </location>
</feature>
<feature type="domain" description="SPW repeat-containing integral membrane" evidence="2">
    <location>
        <begin position="10"/>
        <end position="103"/>
    </location>
</feature>
<dbReference type="RefSeq" id="WP_133205562.1">
    <property type="nucleotide sequence ID" value="NZ_SMRU01000022.1"/>
</dbReference>
<protein>
    <recommendedName>
        <fullName evidence="2">SPW repeat-containing integral membrane domain-containing protein</fullName>
    </recommendedName>
</protein>
<evidence type="ECO:0000259" key="2">
    <source>
        <dbReference type="Pfam" id="PF03779"/>
    </source>
</evidence>
<dbReference type="Proteomes" id="UP000295511">
    <property type="component" value="Unassembled WGS sequence"/>
</dbReference>
<proteinExistence type="predicted"/>
<feature type="transmembrane region" description="Helical" evidence="1">
    <location>
        <begin position="35"/>
        <end position="52"/>
    </location>
</feature>
<reference evidence="3 4" key="1">
    <citation type="submission" date="2019-03" db="EMBL/GenBank/DDBJ databases">
        <title>Whole genome sequence of Arthrobacter sp JH1-1.</title>
        <authorList>
            <person name="Trinh H.N."/>
        </authorList>
    </citation>
    <scope>NUCLEOTIDE SEQUENCE [LARGE SCALE GENOMIC DNA]</scope>
    <source>
        <strain evidence="3 4">JH1-1</strain>
    </source>
</reference>
<dbReference type="EMBL" id="SMRU01000022">
    <property type="protein sequence ID" value="TDF92694.1"/>
    <property type="molecule type" value="Genomic_DNA"/>
</dbReference>
<sequence length="124" mass="13047">MSLMKPWTKWQNWVAVAAGLYAALSPIWTPTTGKTTATLIVLGVLTLLAGLADLAMPRLLSVEYAQGVLGILLFVAPWVLGFTGMTGMAITAFVCGAVTIIATAWALPSVMKMHEGHGHRPAAA</sequence>
<feature type="transmembrane region" description="Helical" evidence="1">
    <location>
        <begin position="64"/>
        <end position="82"/>
    </location>
</feature>
<dbReference type="AlphaFoldDB" id="A0A4V2ZSC1"/>
<keyword evidence="1" id="KW-0472">Membrane</keyword>
<keyword evidence="4" id="KW-1185">Reference proteome</keyword>
<keyword evidence="1" id="KW-1133">Transmembrane helix</keyword>